<evidence type="ECO:0000256" key="6">
    <source>
        <dbReference type="SAM" id="SignalP"/>
    </source>
</evidence>
<keyword evidence="8" id="KW-1185">Reference proteome</keyword>
<keyword evidence="4 6" id="KW-0732">Signal</keyword>
<evidence type="ECO:0000256" key="4">
    <source>
        <dbReference type="ARBA" id="ARBA00022729"/>
    </source>
</evidence>
<dbReference type="RefSeq" id="WP_410032536.1">
    <property type="nucleotide sequence ID" value="NZ_JBGMEH010000002.1"/>
</dbReference>
<feature type="signal peptide" evidence="6">
    <location>
        <begin position="1"/>
        <end position="27"/>
    </location>
</feature>
<dbReference type="CDD" id="cd14748">
    <property type="entry name" value="PBP2_UgpB"/>
    <property type="match status" value="1"/>
</dbReference>
<dbReference type="PANTHER" id="PTHR43649:SF31">
    <property type="entry name" value="SN-GLYCEROL-3-PHOSPHATE-BINDING PERIPLASMIC PROTEIN UGPB"/>
    <property type="match status" value="1"/>
</dbReference>
<name>A0ABW9MV58_9FIRM</name>
<evidence type="ECO:0000256" key="1">
    <source>
        <dbReference type="ARBA" id="ARBA00004196"/>
    </source>
</evidence>
<evidence type="ECO:0000313" key="8">
    <source>
        <dbReference type="Proteomes" id="UP001638015"/>
    </source>
</evidence>
<dbReference type="EMBL" id="JBGMEH010000002">
    <property type="protein sequence ID" value="MFO3715722.1"/>
    <property type="molecule type" value="Genomic_DNA"/>
</dbReference>
<comment type="similarity">
    <text evidence="2">Belongs to the bacterial solute-binding protein 1 family.</text>
</comment>
<gene>
    <name evidence="7" type="ORF">ACCQ40_02825</name>
</gene>
<proteinExistence type="inferred from homology"/>
<accession>A0ABW9MV58</accession>
<keyword evidence="3" id="KW-0813">Transport</keyword>
<dbReference type="Pfam" id="PF13416">
    <property type="entry name" value="SBP_bac_8"/>
    <property type="match status" value="1"/>
</dbReference>
<dbReference type="Proteomes" id="UP001638015">
    <property type="component" value="Unassembled WGS sequence"/>
</dbReference>
<dbReference type="InterPro" id="IPR006059">
    <property type="entry name" value="SBP"/>
</dbReference>
<organism evidence="7 8">
    <name type="scientific">Anaerococcus cruorum</name>
    <dbReference type="NCBI Taxonomy" id="3115617"/>
    <lineage>
        <taxon>Bacteria</taxon>
        <taxon>Bacillati</taxon>
        <taxon>Bacillota</taxon>
        <taxon>Tissierellia</taxon>
        <taxon>Tissierellales</taxon>
        <taxon>Peptoniphilaceae</taxon>
        <taxon>Anaerococcus</taxon>
    </lineage>
</organism>
<evidence type="ECO:0000256" key="3">
    <source>
        <dbReference type="ARBA" id="ARBA00022448"/>
    </source>
</evidence>
<evidence type="ECO:0000313" key="7">
    <source>
        <dbReference type="EMBL" id="MFO3715722.1"/>
    </source>
</evidence>
<comment type="caution">
    <text evidence="7">The sequence shown here is derived from an EMBL/GenBank/DDBJ whole genome shotgun (WGS) entry which is preliminary data.</text>
</comment>
<evidence type="ECO:0000256" key="5">
    <source>
        <dbReference type="SAM" id="MobiDB-lite"/>
    </source>
</evidence>
<feature type="chain" id="PRO_5046599589" evidence="6">
    <location>
        <begin position="28"/>
        <end position="456"/>
    </location>
</feature>
<feature type="compositionally biased region" description="Basic and acidic residues" evidence="5">
    <location>
        <begin position="48"/>
        <end position="70"/>
    </location>
</feature>
<feature type="region of interest" description="Disordered" evidence="5">
    <location>
        <begin position="28"/>
        <end position="75"/>
    </location>
</feature>
<dbReference type="Gene3D" id="3.40.190.10">
    <property type="entry name" value="Periplasmic binding protein-like II"/>
    <property type="match status" value="1"/>
</dbReference>
<feature type="compositionally biased region" description="Low complexity" evidence="5">
    <location>
        <begin position="28"/>
        <end position="42"/>
    </location>
</feature>
<dbReference type="InterPro" id="IPR050490">
    <property type="entry name" value="Bact_solute-bd_prot1"/>
</dbReference>
<protein>
    <submittedName>
        <fullName evidence="7">ABC transporter substrate-binding protein</fullName>
    </submittedName>
</protein>
<comment type="subcellular location">
    <subcellularLocation>
        <location evidence="1">Cell envelope</location>
    </subcellularLocation>
</comment>
<dbReference type="PROSITE" id="PS51257">
    <property type="entry name" value="PROKAR_LIPOPROTEIN"/>
    <property type="match status" value="1"/>
</dbReference>
<sequence>MSKKFYSLLATIMLSLAVLVGCGNQDANTGTNENTAETAQTENAEEATENKENTEEKDAAKEENTEKEADSSTDEAAEITFWHAMGGGQGEALEKLVAEFEKENPNIKVNLQNQGNYGDLNQILVATMQSPNDLPTITQAYPDWMLQFEDANLVTDLTDMVNGENGIEDYEDILEGVRQEIEKDGKIMGLPFNKSTEVFWYNKTLFDELGLEVPTNYEELVEVSKKINEEKGIPGVGFDSLSNFYATYLHNKGVEMDENLDVASDESVEAVQYYLDGIKEGYFRIAGTDQYMSGPFANEQVGAYIGSNAGEVYVKDGVDGKFEYAAAPYPAESAVQQGTNIYMFDNADDAQKKAAFKFLKFLTSKESQIQFALDTGYMPARTSAIEDSTYSESDSAIAPILADATKNLYSRPLAPGSQQAYNDIGSVLEQILSNIQADVKAELEAFAPQYKADFAQ</sequence>
<evidence type="ECO:0000256" key="2">
    <source>
        <dbReference type="ARBA" id="ARBA00008520"/>
    </source>
</evidence>
<reference evidence="7 8" key="1">
    <citation type="journal article" date="2025" name="Anaerobe">
        <title>Description of Anaerococcus kampingiae sp. nov., Anaerococcus groningensis sp. nov., Anaerococcus martiniensis sp. nov., and Anaerococcus cruorum sp. nov., isolated from human clinical specimens.</title>
        <authorList>
            <person name="Boiten K.E."/>
            <person name="Meijer J."/>
            <person name="van Wezel E.M."/>
            <person name="Veloo A.C.M."/>
        </authorList>
    </citation>
    <scope>NUCLEOTIDE SEQUENCE [LARGE SCALE GENOMIC DNA]</scope>
    <source>
        <strain evidence="7 8">ENR1039</strain>
    </source>
</reference>
<dbReference type="PANTHER" id="PTHR43649">
    <property type="entry name" value="ARABINOSE-BINDING PROTEIN-RELATED"/>
    <property type="match status" value="1"/>
</dbReference>
<dbReference type="SUPFAM" id="SSF53850">
    <property type="entry name" value="Periplasmic binding protein-like II"/>
    <property type="match status" value="1"/>
</dbReference>